<feature type="domain" description="EamA" evidence="7">
    <location>
        <begin position="6"/>
        <end position="137"/>
    </location>
</feature>
<dbReference type="AlphaFoldDB" id="A0A840AAA9"/>
<dbReference type="Pfam" id="PF00892">
    <property type="entry name" value="EamA"/>
    <property type="match status" value="2"/>
</dbReference>
<feature type="transmembrane region" description="Helical" evidence="6">
    <location>
        <begin position="39"/>
        <end position="62"/>
    </location>
</feature>
<feature type="transmembrane region" description="Helical" evidence="6">
    <location>
        <begin position="204"/>
        <end position="226"/>
    </location>
</feature>
<feature type="transmembrane region" description="Helical" evidence="6">
    <location>
        <begin position="178"/>
        <end position="198"/>
    </location>
</feature>
<evidence type="ECO:0000259" key="7">
    <source>
        <dbReference type="Pfam" id="PF00892"/>
    </source>
</evidence>
<feature type="transmembrane region" description="Helical" evidence="6">
    <location>
        <begin position="123"/>
        <end position="142"/>
    </location>
</feature>
<dbReference type="InterPro" id="IPR000620">
    <property type="entry name" value="EamA_dom"/>
</dbReference>
<proteinExistence type="inferred from homology"/>
<evidence type="ECO:0000256" key="6">
    <source>
        <dbReference type="SAM" id="Phobius"/>
    </source>
</evidence>
<protein>
    <submittedName>
        <fullName evidence="8">Drug/metabolite transporter (DMT)-like permease</fullName>
    </submittedName>
</protein>
<evidence type="ECO:0000256" key="3">
    <source>
        <dbReference type="ARBA" id="ARBA00022692"/>
    </source>
</evidence>
<name>A0A840AAA9_9PROT</name>
<evidence type="ECO:0000256" key="5">
    <source>
        <dbReference type="ARBA" id="ARBA00023136"/>
    </source>
</evidence>
<dbReference type="GO" id="GO:0016020">
    <property type="term" value="C:membrane"/>
    <property type="evidence" value="ECO:0007669"/>
    <property type="project" value="UniProtKB-SubCell"/>
</dbReference>
<dbReference type="InterPro" id="IPR037185">
    <property type="entry name" value="EmrE-like"/>
</dbReference>
<evidence type="ECO:0000256" key="1">
    <source>
        <dbReference type="ARBA" id="ARBA00004141"/>
    </source>
</evidence>
<evidence type="ECO:0000313" key="9">
    <source>
        <dbReference type="Proteomes" id="UP000553193"/>
    </source>
</evidence>
<comment type="caution">
    <text evidence="8">The sequence shown here is derived from an EMBL/GenBank/DDBJ whole genome shotgun (WGS) entry which is preliminary data.</text>
</comment>
<feature type="domain" description="EamA" evidence="7">
    <location>
        <begin position="150"/>
        <end position="276"/>
    </location>
</feature>
<dbReference type="PANTHER" id="PTHR22911:SF6">
    <property type="entry name" value="SOLUTE CARRIER FAMILY 35 MEMBER G1"/>
    <property type="match status" value="1"/>
</dbReference>
<dbReference type="PANTHER" id="PTHR22911">
    <property type="entry name" value="ACYL-MALONYL CONDENSING ENZYME-RELATED"/>
    <property type="match status" value="1"/>
</dbReference>
<reference evidence="8 9" key="1">
    <citation type="submission" date="2020-08" db="EMBL/GenBank/DDBJ databases">
        <title>Genomic Encyclopedia of Type Strains, Phase IV (KMG-IV): sequencing the most valuable type-strain genomes for metagenomic binning, comparative biology and taxonomic classification.</title>
        <authorList>
            <person name="Goeker M."/>
        </authorList>
    </citation>
    <scope>NUCLEOTIDE SEQUENCE [LARGE SCALE GENOMIC DNA]</scope>
    <source>
        <strain evidence="8 9">DSM 19979</strain>
    </source>
</reference>
<feature type="transmembrane region" description="Helical" evidence="6">
    <location>
        <begin position="69"/>
        <end position="86"/>
    </location>
</feature>
<dbReference type="SUPFAM" id="SSF103481">
    <property type="entry name" value="Multidrug resistance efflux transporter EmrE"/>
    <property type="match status" value="2"/>
</dbReference>
<comment type="similarity">
    <text evidence="2">Belongs to the drug/metabolite transporter (DMT) superfamily. 10 TMS drug/metabolite exporter (DME) (TC 2.A.7.3) family.</text>
</comment>
<evidence type="ECO:0000256" key="2">
    <source>
        <dbReference type="ARBA" id="ARBA00009853"/>
    </source>
</evidence>
<feature type="transmembrane region" description="Helical" evidence="6">
    <location>
        <begin position="92"/>
        <end position="114"/>
    </location>
</feature>
<keyword evidence="3 6" id="KW-0812">Transmembrane</keyword>
<evidence type="ECO:0000313" key="8">
    <source>
        <dbReference type="EMBL" id="MBB3898037.1"/>
    </source>
</evidence>
<feature type="transmembrane region" description="Helical" evidence="6">
    <location>
        <begin position="148"/>
        <end position="166"/>
    </location>
</feature>
<dbReference type="Gene3D" id="1.10.3730.20">
    <property type="match status" value="1"/>
</dbReference>
<dbReference type="EMBL" id="JACIDJ010000002">
    <property type="protein sequence ID" value="MBB3898037.1"/>
    <property type="molecule type" value="Genomic_DNA"/>
</dbReference>
<dbReference type="RefSeq" id="WP_207017985.1">
    <property type="nucleotide sequence ID" value="NZ_JACIDJ010000002.1"/>
</dbReference>
<accession>A0A840AAA9</accession>
<evidence type="ECO:0000256" key="4">
    <source>
        <dbReference type="ARBA" id="ARBA00022989"/>
    </source>
</evidence>
<comment type="subcellular location">
    <subcellularLocation>
        <location evidence="1">Membrane</location>
        <topology evidence="1">Multi-pass membrane protein</topology>
    </subcellularLocation>
</comment>
<keyword evidence="5 6" id="KW-0472">Membrane</keyword>
<keyword evidence="4 6" id="KW-1133">Transmembrane helix</keyword>
<keyword evidence="9" id="KW-1185">Reference proteome</keyword>
<sequence length="289" mass="31236">MTPTLNGMILAAGAGFTFALLNLNLRVLASELPPFQVQFLRYGAGLVVMIPWIIQAGLAAYVPRAMAGQLWRGVAHTAALFFWFSALPHIPFATLTAIGFTGPIFIMLGAVLFLKERMFWQRWAAALLGFLGVLVVVAPSFTGTGGHHALLMLASAPLFAASFLIAKALTRHDTPQVIVAWQSLTVAVFTLPVALWLWEWPSLAQWGIVLLCGALGSLGHWMLTMAYRIADISAAQPVKFLDLIWAACLGYLAFSEIPTTTTLAGAAVIFLSTSWIARVEARRGRSTPA</sequence>
<organism evidence="8 9">
    <name type="scientific">Roseococcus suduntuyensis</name>
    <dbReference type="NCBI Taxonomy" id="455361"/>
    <lineage>
        <taxon>Bacteria</taxon>
        <taxon>Pseudomonadati</taxon>
        <taxon>Pseudomonadota</taxon>
        <taxon>Alphaproteobacteria</taxon>
        <taxon>Acetobacterales</taxon>
        <taxon>Roseomonadaceae</taxon>
        <taxon>Roseococcus</taxon>
    </lineage>
</organism>
<gene>
    <name evidence="8" type="ORF">GGQ83_001474</name>
</gene>
<dbReference type="Proteomes" id="UP000553193">
    <property type="component" value="Unassembled WGS sequence"/>
</dbReference>